<dbReference type="UniPathway" id="UPA00050">
    <property type="reaction ID" value="UER00461"/>
</dbReference>
<dbReference type="GO" id="GO:0009090">
    <property type="term" value="P:homoserine biosynthetic process"/>
    <property type="evidence" value="ECO:0007669"/>
    <property type="project" value="TreeGrafter"/>
</dbReference>
<keyword evidence="6 18" id="KW-0028">Amino-acid biosynthesis</keyword>
<comment type="similarity">
    <text evidence="5 17">Belongs to the aspartokinase family.</text>
</comment>
<keyword evidence="12" id="KW-0220">Diaminopimelate biosynthesis</keyword>
<dbReference type="InterPro" id="IPR002912">
    <property type="entry name" value="ACT_dom"/>
</dbReference>
<dbReference type="CDD" id="cd04261">
    <property type="entry name" value="AAK_AKii-LysC-BS"/>
    <property type="match status" value="1"/>
</dbReference>
<comment type="subunit">
    <text evidence="15">Tetramer consisting of 2 isoforms Alpha (catalytic and regulation) and of a homodimer of 2 isoforms Beta (regulation).</text>
</comment>
<dbReference type="InterPro" id="IPR001048">
    <property type="entry name" value="Asp/Glu/Uridylate_kinase"/>
</dbReference>
<evidence type="ECO:0000256" key="7">
    <source>
        <dbReference type="ARBA" id="ARBA00022679"/>
    </source>
</evidence>
<keyword evidence="9 16" id="KW-0547">Nucleotide-binding</keyword>
<dbReference type="PROSITE" id="PS00324">
    <property type="entry name" value="ASPARTOKINASE"/>
    <property type="match status" value="1"/>
</dbReference>
<evidence type="ECO:0000256" key="6">
    <source>
        <dbReference type="ARBA" id="ARBA00022605"/>
    </source>
</evidence>
<evidence type="ECO:0000256" key="8">
    <source>
        <dbReference type="ARBA" id="ARBA00022737"/>
    </source>
</evidence>
<comment type="pathway">
    <text evidence="2 18">Amino-acid biosynthesis; L-lysine biosynthesis via DAP pathway; (S)-tetrahydrodipicolinate from L-aspartate: step 1/4.</text>
</comment>
<comment type="catalytic activity">
    <reaction evidence="14 17">
        <text>L-aspartate + ATP = 4-phospho-L-aspartate + ADP</text>
        <dbReference type="Rhea" id="RHEA:23776"/>
        <dbReference type="ChEBI" id="CHEBI:29991"/>
        <dbReference type="ChEBI" id="CHEBI:30616"/>
        <dbReference type="ChEBI" id="CHEBI:57535"/>
        <dbReference type="ChEBI" id="CHEBI:456216"/>
        <dbReference type="EC" id="2.7.2.4"/>
    </reaction>
</comment>
<organism evidence="20 21">
    <name type="scientific">Aquibacillus halophilus</name>
    <dbReference type="NCBI Taxonomy" id="930132"/>
    <lineage>
        <taxon>Bacteria</taxon>
        <taxon>Bacillati</taxon>
        <taxon>Bacillota</taxon>
        <taxon>Bacilli</taxon>
        <taxon>Bacillales</taxon>
        <taxon>Bacillaceae</taxon>
        <taxon>Aquibacillus</taxon>
    </lineage>
</organism>
<dbReference type="Pfam" id="PF00696">
    <property type="entry name" value="AA_kinase"/>
    <property type="match status" value="1"/>
</dbReference>
<dbReference type="Proteomes" id="UP000799092">
    <property type="component" value="Unassembled WGS sequence"/>
</dbReference>
<dbReference type="InterPro" id="IPR054352">
    <property type="entry name" value="ACT_Aspartokinase"/>
</dbReference>
<evidence type="ECO:0000256" key="1">
    <source>
        <dbReference type="ARBA" id="ARBA00003121"/>
    </source>
</evidence>
<keyword evidence="8" id="KW-0677">Repeat</keyword>
<dbReference type="CDD" id="cd04913">
    <property type="entry name" value="ACT_AKii-LysC-BS-like_1"/>
    <property type="match status" value="1"/>
</dbReference>
<evidence type="ECO:0000256" key="2">
    <source>
        <dbReference type="ARBA" id="ARBA00004766"/>
    </source>
</evidence>
<dbReference type="CDD" id="cd04923">
    <property type="entry name" value="ACT_AK-LysC-DapG-like_2"/>
    <property type="match status" value="1"/>
</dbReference>
<sequence length="412" mass="44838">MGIIVQKYGGTSVGDVKRIKNVAKRVKKSVEQGDQIVVVVSAMGDTTDELVGLMNDITDNPPRREMDMILTTGEQVSMALLSTALQELGVASISYTGWQAGIETEPEYGNARIIHIDPKRILHSINEGNVVIVAGFQGMTEDKEIATLGRGGSDTTAVAIAAEIKAERCEINTDVDGVYSTDPRIVSKSRKLTTISHDEMLEMATLGASVLHPRAVEIAKVHGVNLMVKSSFTDAEGTYIKEESDMEKDIVVSGVAYDTDVNKIEVLQMPNEGGMMSDLFEHLANEKINVDMIVLNEHGSRNFNLSFTVGVENGDRTIEALTKKKESLQFQTISLDKKVCKVSIIGAGMITNPGVAAKMFKVLSEQNIPIRLVTTSEIKVSCVIPEERGVEAVRLLHTTFGLDDEDTLQVEV</sequence>
<evidence type="ECO:0000313" key="20">
    <source>
        <dbReference type="EMBL" id="MRH41754.1"/>
    </source>
</evidence>
<evidence type="ECO:0000256" key="13">
    <source>
        <dbReference type="ARBA" id="ARBA00023154"/>
    </source>
</evidence>
<comment type="function">
    <text evidence="1">Catalyzes the phosphorylation of the beta-carboxyl group of aspartic acid with ATP to yield 4-phospho-L-aspartate, which is involved in the branched biosynthetic pathway leading to the biosynthesis of amino acids threonine, isoleucine and methionine.</text>
</comment>
<dbReference type="EMBL" id="WJNG01000002">
    <property type="protein sequence ID" value="MRH41754.1"/>
    <property type="molecule type" value="Genomic_DNA"/>
</dbReference>
<evidence type="ECO:0000256" key="16">
    <source>
        <dbReference type="PIRSR" id="PIRSR000726-1"/>
    </source>
</evidence>
<dbReference type="PANTHER" id="PTHR21499">
    <property type="entry name" value="ASPARTATE KINASE"/>
    <property type="match status" value="1"/>
</dbReference>
<dbReference type="InterPro" id="IPR005260">
    <property type="entry name" value="Asp_kin_monofn"/>
</dbReference>
<comment type="pathway">
    <text evidence="3 18">Amino-acid biosynthesis; L-methionine biosynthesis via de novo pathway; L-homoserine from L-aspartate: step 1/3.</text>
</comment>
<dbReference type="GO" id="GO:0009089">
    <property type="term" value="P:lysine biosynthetic process via diaminopimelate"/>
    <property type="evidence" value="ECO:0007669"/>
    <property type="project" value="UniProtKB-UniPathway"/>
</dbReference>
<feature type="binding site" evidence="16">
    <location>
        <position position="74"/>
    </location>
    <ligand>
        <name>substrate</name>
    </ligand>
</feature>
<keyword evidence="7 17" id="KW-0808">Transferase</keyword>
<dbReference type="GO" id="GO:0004072">
    <property type="term" value="F:aspartate kinase activity"/>
    <property type="evidence" value="ECO:0007669"/>
    <property type="project" value="UniProtKB-EC"/>
</dbReference>
<dbReference type="PIRSF" id="PIRSF000726">
    <property type="entry name" value="Asp_kin"/>
    <property type="match status" value="1"/>
</dbReference>
<comment type="pathway">
    <text evidence="4 18">Amino-acid biosynthesis; L-threonine biosynthesis; L-threonine from L-aspartate: step 1/5.</text>
</comment>
<keyword evidence="21" id="KW-1185">Reference proteome</keyword>
<dbReference type="PANTHER" id="PTHR21499:SF68">
    <property type="entry name" value="ASPARTOKINASE 2"/>
    <property type="match status" value="1"/>
</dbReference>
<comment type="caution">
    <text evidence="20">The sequence shown here is derived from an EMBL/GenBank/DDBJ whole genome shotgun (WGS) entry which is preliminary data.</text>
</comment>
<reference evidence="20" key="1">
    <citation type="submission" date="2019-11" db="EMBL/GenBank/DDBJ databases">
        <authorList>
            <person name="Li J."/>
        </authorList>
    </citation>
    <scope>NUCLEOTIDE SEQUENCE</scope>
    <source>
        <strain evidence="20">B6B</strain>
    </source>
</reference>
<feature type="binding site" evidence="16">
    <location>
        <position position="47"/>
    </location>
    <ligand>
        <name>substrate</name>
    </ligand>
</feature>
<keyword evidence="10 17" id="KW-0418">Kinase</keyword>
<dbReference type="SUPFAM" id="SSF53633">
    <property type="entry name" value="Carbamate kinase-like"/>
    <property type="match status" value="1"/>
</dbReference>
<dbReference type="InterPro" id="IPR001341">
    <property type="entry name" value="Asp_kinase"/>
</dbReference>
<dbReference type="UniPathway" id="UPA00051">
    <property type="reaction ID" value="UER00462"/>
</dbReference>
<evidence type="ECO:0000256" key="4">
    <source>
        <dbReference type="ARBA" id="ARBA00005139"/>
    </source>
</evidence>
<dbReference type="PROSITE" id="PS51671">
    <property type="entry name" value="ACT"/>
    <property type="match status" value="1"/>
</dbReference>
<dbReference type="InterPro" id="IPR041740">
    <property type="entry name" value="AKii-LysC-BS"/>
</dbReference>
<evidence type="ECO:0000313" key="21">
    <source>
        <dbReference type="Proteomes" id="UP000799092"/>
    </source>
</evidence>
<dbReference type="GO" id="GO:0005524">
    <property type="term" value="F:ATP binding"/>
    <property type="evidence" value="ECO:0007669"/>
    <property type="project" value="UniProtKB-KW"/>
</dbReference>
<dbReference type="NCBIfam" id="NF005155">
    <property type="entry name" value="PRK06635.1-4"/>
    <property type="match status" value="1"/>
</dbReference>
<feature type="domain" description="ACT" evidence="19">
    <location>
        <begin position="264"/>
        <end position="347"/>
    </location>
</feature>
<keyword evidence="11 16" id="KW-0067">ATP-binding</keyword>
<evidence type="ECO:0000256" key="15">
    <source>
        <dbReference type="ARBA" id="ARBA00063835"/>
    </source>
</evidence>
<gene>
    <name evidence="20" type="ORF">GH741_03585</name>
</gene>
<evidence type="ECO:0000256" key="9">
    <source>
        <dbReference type="ARBA" id="ARBA00022741"/>
    </source>
</evidence>
<dbReference type="Pfam" id="PF22468">
    <property type="entry name" value="ACT_9"/>
    <property type="match status" value="1"/>
</dbReference>
<dbReference type="GO" id="GO:0005829">
    <property type="term" value="C:cytosol"/>
    <property type="evidence" value="ECO:0007669"/>
    <property type="project" value="TreeGrafter"/>
</dbReference>
<evidence type="ECO:0000256" key="18">
    <source>
        <dbReference type="RuleBase" id="RU004249"/>
    </source>
</evidence>
<accession>A0A6A8D832</accession>
<evidence type="ECO:0000256" key="17">
    <source>
        <dbReference type="RuleBase" id="RU003448"/>
    </source>
</evidence>
<dbReference type="Gene3D" id="3.30.2130.10">
    <property type="entry name" value="VC0802-like"/>
    <property type="match status" value="1"/>
</dbReference>
<protein>
    <recommendedName>
        <fullName evidence="17">Aspartokinase</fullName>
        <ecNumber evidence="17">2.7.2.4</ecNumber>
    </recommendedName>
</protein>
<feature type="binding site" evidence="16">
    <location>
        <position position="179"/>
    </location>
    <ligand>
        <name>ATP</name>
        <dbReference type="ChEBI" id="CHEBI:30616"/>
    </ligand>
</feature>
<name>A0A6A8D832_9BACI</name>
<evidence type="ECO:0000256" key="14">
    <source>
        <dbReference type="ARBA" id="ARBA00047872"/>
    </source>
</evidence>
<dbReference type="GO" id="GO:0009088">
    <property type="term" value="P:threonine biosynthetic process"/>
    <property type="evidence" value="ECO:0007669"/>
    <property type="project" value="UniProtKB-UniPathway"/>
</dbReference>
<feature type="binding site" evidence="16">
    <location>
        <begin position="7"/>
        <end position="10"/>
    </location>
    <ligand>
        <name>ATP</name>
        <dbReference type="ChEBI" id="CHEBI:30616"/>
    </ligand>
</feature>
<dbReference type="NCBIfam" id="TIGR00657">
    <property type="entry name" value="asp_kinases"/>
    <property type="match status" value="1"/>
</dbReference>
<feature type="binding site" evidence="16">
    <location>
        <begin position="173"/>
        <end position="174"/>
    </location>
    <ligand>
        <name>ATP</name>
        <dbReference type="ChEBI" id="CHEBI:30616"/>
    </ligand>
</feature>
<evidence type="ECO:0000256" key="11">
    <source>
        <dbReference type="ARBA" id="ARBA00022840"/>
    </source>
</evidence>
<evidence type="ECO:0000256" key="12">
    <source>
        <dbReference type="ARBA" id="ARBA00022915"/>
    </source>
</evidence>
<dbReference type="InterPro" id="IPR036393">
    <property type="entry name" value="AceGlu_kinase-like_sf"/>
</dbReference>
<keyword evidence="13" id="KW-0457">Lysine biosynthesis</keyword>
<dbReference type="InterPro" id="IPR045865">
    <property type="entry name" value="ACT-like_dom_sf"/>
</dbReference>
<dbReference type="Gene3D" id="3.40.1160.10">
    <property type="entry name" value="Acetylglutamate kinase-like"/>
    <property type="match status" value="1"/>
</dbReference>
<dbReference type="EC" id="2.7.2.4" evidence="17"/>
<dbReference type="FunFam" id="3.30.2130.10:FF:000001">
    <property type="entry name" value="Bifunctional aspartokinase/homoserine dehydrogenase"/>
    <property type="match status" value="1"/>
</dbReference>
<dbReference type="AlphaFoldDB" id="A0A6A8D832"/>
<evidence type="ECO:0000256" key="5">
    <source>
        <dbReference type="ARBA" id="ARBA00010122"/>
    </source>
</evidence>
<dbReference type="InterPro" id="IPR018042">
    <property type="entry name" value="Aspartate_kinase_CS"/>
</dbReference>
<dbReference type="RefSeq" id="WP_338079219.1">
    <property type="nucleotide sequence ID" value="NZ_WJNG01000002.1"/>
</dbReference>
<evidence type="ECO:0000256" key="10">
    <source>
        <dbReference type="ARBA" id="ARBA00022777"/>
    </source>
</evidence>
<dbReference type="NCBIfam" id="NF005154">
    <property type="entry name" value="PRK06635.1-2"/>
    <property type="match status" value="1"/>
</dbReference>
<evidence type="ECO:0000259" key="19">
    <source>
        <dbReference type="PROSITE" id="PS51671"/>
    </source>
</evidence>
<proteinExistence type="inferred from homology"/>
<feature type="binding site" evidence="16">
    <location>
        <position position="184"/>
    </location>
    <ligand>
        <name>ATP</name>
        <dbReference type="ChEBI" id="CHEBI:30616"/>
    </ligand>
</feature>
<dbReference type="NCBIfam" id="TIGR00656">
    <property type="entry name" value="asp_kin_monofn"/>
    <property type="match status" value="1"/>
</dbReference>
<dbReference type="GO" id="GO:0019877">
    <property type="term" value="P:diaminopimelate biosynthetic process"/>
    <property type="evidence" value="ECO:0007669"/>
    <property type="project" value="UniProtKB-KW"/>
</dbReference>
<dbReference type="FunFam" id="3.40.1160.10:FF:000002">
    <property type="entry name" value="Aspartokinase"/>
    <property type="match status" value="1"/>
</dbReference>
<dbReference type="UniPathway" id="UPA00034">
    <property type="reaction ID" value="UER00015"/>
</dbReference>
<dbReference type="SUPFAM" id="SSF55021">
    <property type="entry name" value="ACT-like"/>
    <property type="match status" value="2"/>
</dbReference>
<evidence type="ECO:0000256" key="3">
    <source>
        <dbReference type="ARBA" id="ARBA00004986"/>
    </source>
</evidence>